<dbReference type="Gene3D" id="3.40.50.1980">
    <property type="entry name" value="Nitrogenase molybdenum iron protein domain"/>
    <property type="match status" value="2"/>
</dbReference>
<feature type="signal peptide" evidence="5">
    <location>
        <begin position="1"/>
        <end position="22"/>
    </location>
</feature>
<evidence type="ECO:0000256" key="2">
    <source>
        <dbReference type="ARBA" id="ARBA00008814"/>
    </source>
</evidence>
<dbReference type="InterPro" id="IPR002491">
    <property type="entry name" value="ABC_transptr_periplasmic_BD"/>
</dbReference>
<feature type="domain" description="Fe/B12 periplasmic-binding" evidence="6">
    <location>
        <begin position="63"/>
        <end position="338"/>
    </location>
</feature>
<gene>
    <name evidence="7" type="ORF">HLA99_03150</name>
</gene>
<dbReference type="AlphaFoldDB" id="A0A7Y2LZA3"/>
<dbReference type="Pfam" id="PF01497">
    <property type="entry name" value="Peripla_BP_2"/>
    <property type="match status" value="1"/>
</dbReference>
<evidence type="ECO:0000256" key="5">
    <source>
        <dbReference type="SAM" id="SignalP"/>
    </source>
</evidence>
<evidence type="ECO:0000256" key="3">
    <source>
        <dbReference type="ARBA" id="ARBA00022448"/>
    </source>
</evidence>
<dbReference type="PROSITE" id="PS50983">
    <property type="entry name" value="FE_B12_PBP"/>
    <property type="match status" value="1"/>
</dbReference>
<evidence type="ECO:0000256" key="4">
    <source>
        <dbReference type="ARBA" id="ARBA00022729"/>
    </source>
</evidence>
<protein>
    <submittedName>
        <fullName evidence="7">ABC transporter substrate-binding protein</fullName>
    </submittedName>
</protein>
<keyword evidence="8" id="KW-1185">Reference proteome</keyword>
<comment type="caution">
    <text evidence="7">The sequence shown here is derived from an EMBL/GenBank/DDBJ whole genome shotgun (WGS) entry which is preliminary data.</text>
</comment>
<dbReference type="SUPFAM" id="SSF53807">
    <property type="entry name" value="Helical backbone' metal receptor"/>
    <property type="match status" value="1"/>
</dbReference>
<proteinExistence type="inferred from homology"/>
<sequence length="343" mass="35406">MRQRTKAALGVVVATAAAVALAGCAGTGSEAPTGGSGVGDRTGFPVTIDSALGETTIESAPERIATWGWGATDAVLALGIVPVAIPSDDYSGGDDRIPPWISEAIDDLGGETPAILDSSAPEISVEELLKADPDVLLAPYSGLTQDEFDAVTDAGIPVVAYPDAPWTTPWRDVITITGEALGLKAEAQTLLGDLDTLVSDAAAAHPEFAGTTIAYVDDDVDTFYMYLPSDARVEILEDLGFVTPPSVTDLDTGEGTFYTTVSYENLDKIDAQVVFTQAEEQAALDEFLSSARGQLIPAVRKGAVAAMVGPENAAAVSPTALTLPWILPTIVEKLAAATAIAQG</sequence>
<evidence type="ECO:0000256" key="1">
    <source>
        <dbReference type="ARBA" id="ARBA00004196"/>
    </source>
</evidence>
<dbReference type="PANTHER" id="PTHR30532:SF24">
    <property type="entry name" value="FERRIC ENTEROBACTIN-BINDING PERIPLASMIC PROTEIN FEPB"/>
    <property type="match status" value="1"/>
</dbReference>
<evidence type="ECO:0000313" key="7">
    <source>
        <dbReference type="EMBL" id="NNH02859.1"/>
    </source>
</evidence>
<dbReference type="PANTHER" id="PTHR30532">
    <property type="entry name" value="IRON III DICITRATE-BINDING PERIPLASMIC PROTEIN"/>
    <property type="match status" value="1"/>
</dbReference>
<dbReference type="GO" id="GO:0030288">
    <property type="term" value="C:outer membrane-bounded periplasmic space"/>
    <property type="evidence" value="ECO:0007669"/>
    <property type="project" value="TreeGrafter"/>
</dbReference>
<organism evidence="7 8">
    <name type="scientific">Microbacterium ulmi</name>
    <dbReference type="NCBI Taxonomy" id="179095"/>
    <lineage>
        <taxon>Bacteria</taxon>
        <taxon>Bacillati</taxon>
        <taxon>Actinomycetota</taxon>
        <taxon>Actinomycetes</taxon>
        <taxon>Micrococcales</taxon>
        <taxon>Microbacteriaceae</taxon>
        <taxon>Microbacterium</taxon>
    </lineage>
</organism>
<dbReference type="GO" id="GO:1901678">
    <property type="term" value="P:iron coordination entity transport"/>
    <property type="evidence" value="ECO:0007669"/>
    <property type="project" value="UniProtKB-ARBA"/>
</dbReference>
<comment type="subcellular location">
    <subcellularLocation>
        <location evidence="1">Cell envelope</location>
    </subcellularLocation>
</comment>
<dbReference type="PROSITE" id="PS51257">
    <property type="entry name" value="PROKAR_LIPOPROTEIN"/>
    <property type="match status" value="1"/>
</dbReference>
<evidence type="ECO:0000259" key="6">
    <source>
        <dbReference type="PROSITE" id="PS50983"/>
    </source>
</evidence>
<dbReference type="InterPro" id="IPR051313">
    <property type="entry name" value="Bact_iron-sidero_bind"/>
</dbReference>
<feature type="chain" id="PRO_5038928987" evidence="5">
    <location>
        <begin position="23"/>
        <end position="343"/>
    </location>
</feature>
<evidence type="ECO:0000313" key="8">
    <source>
        <dbReference type="Proteomes" id="UP000543598"/>
    </source>
</evidence>
<dbReference type="EMBL" id="JABEMB010000002">
    <property type="protein sequence ID" value="NNH02859.1"/>
    <property type="molecule type" value="Genomic_DNA"/>
</dbReference>
<accession>A0A7Y2LZA3</accession>
<comment type="similarity">
    <text evidence="2">Belongs to the bacterial solute-binding protein 8 family.</text>
</comment>
<dbReference type="Proteomes" id="UP000543598">
    <property type="component" value="Unassembled WGS sequence"/>
</dbReference>
<keyword evidence="3" id="KW-0813">Transport</keyword>
<keyword evidence="4 5" id="KW-0732">Signal</keyword>
<name>A0A7Y2LZA3_9MICO</name>
<reference evidence="7 8" key="1">
    <citation type="submission" date="2020-05" db="EMBL/GenBank/DDBJ databases">
        <title>MicrobeNet Type strains.</title>
        <authorList>
            <person name="Nicholson A.C."/>
        </authorList>
    </citation>
    <scope>NUCLEOTIDE SEQUENCE [LARGE SCALE GENOMIC DNA]</scope>
    <source>
        <strain evidence="7 8">JCM 14282</strain>
    </source>
</reference>